<evidence type="ECO:0000256" key="3">
    <source>
        <dbReference type="ARBA" id="ARBA00006991"/>
    </source>
</evidence>
<dbReference type="Proteomes" id="UP000515161">
    <property type="component" value="Unplaced"/>
</dbReference>
<feature type="compositionally biased region" description="Basic and acidic residues" evidence="14">
    <location>
        <begin position="505"/>
        <end position="529"/>
    </location>
</feature>
<protein>
    <submittedName>
        <fullName evidence="17">Zinc finger protein 2 homolog</fullName>
    </submittedName>
</protein>
<dbReference type="PANTHER" id="PTHR47772">
    <property type="entry name" value="ZINC FINGER PROTEIN 200"/>
    <property type="match status" value="1"/>
</dbReference>
<comment type="function">
    <text evidence="1">May be involved in transcriptional regulation.</text>
</comment>
<dbReference type="KEGG" id="gacu:117562789"/>
<evidence type="ECO:0000313" key="16">
    <source>
        <dbReference type="Proteomes" id="UP000515161"/>
    </source>
</evidence>
<feature type="compositionally biased region" description="Basic and acidic residues" evidence="14">
    <location>
        <begin position="111"/>
        <end position="121"/>
    </location>
</feature>
<feature type="domain" description="C2H2-type" evidence="15">
    <location>
        <begin position="624"/>
        <end position="651"/>
    </location>
</feature>
<dbReference type="GO" id="GO:0005634">
    <property type="term" value="C:nucleus"/>
    <property type="evidence" value="ECO:0007669"/>
    <property type="project" value="UniProtKB-SubCell"/>
</dbReference>
<comment type="subcellular location">
    <subcellularLocation>
        <location evidence="2">Nucleus</location>
    </subcellularLocation>
</comment>
<feature type="domain" description="C2H2-type" evidence="15">
    <location>
        <begin position="596"/>
        <end position="623"/>
    </location>
</feature>
<dbReference type="RefSeq" id="XP_034096569.1">
    <property type="nucleotide sequence ID" value="XM_034240678.1"/>
</dbReference>
<evidence type="ECO:0000256" key="1">
    <source>
        <dbReference type="ARBA" id="ARBA00003767"/>
    </source>
</evidence>
<dbReference type="FunFam" id="3.30.160.60:FF:000264">
    <property type="entry name" value="Zinc finger protein 236"/>
    <property type="match status" value="2"/>
</dbReference>
<keyword evidence="10" id="KW-0804">Transcription</keyword>
<dbReference type="FunFam" id="3.30.160.60:FF:001134">
    <property type="entry name" value="Zinc finger protein 70"/>
    <property type="match status" value="2"/>
</dbReference>
<dbReference type="FunFam" id="3.30.160.60:FF:000733">
    <property type="entry name" value="Zinc finger protein 236 variant"/>
    <property type="match status" value="4"/>
</dbReference>
<dbReference type="OrthoDB" id="8113227at2759"/>
<feature type="domain" description="C2H2-type" evidence="15">
    <location>
        <begin position="652"/>
        <end position="679"/>
    </location>
</feature>
<dbReference type="GO" id="GO:0008270">
    <property type="term" value="F:zinc ion binding"/>
    <property type="evidence" value="ECO:0007669"/>
    <property type="project" value="UniProtKB-KW"/>
</dbReference>
<evidence type="ECO:0000256" key="13">
    <source>
        <dbReference type="SAM" id="Coils"/>
    </source>
</evidence>
<feature type="domain" description="C2H2-type" evidence="15">
    <location>
        <begin position="257"/>
        <end position="284"/>
    </location>
</feature>
<keyword evidence="7" id="KW-0862">Zinc</keyword>
<evidence type="ECO:0000256" key="12">
    <source>
        <dbReference type="PROSITE-ProRule" id="PRU00042"/>
    </source>
</evidence>
<name>A0A6P8VZB3_GYMAC</name>
<evidence type="ECO:0000256" key="7">
    <source>
        <dbReference type="ARBA" id="ARBA00022833"/>
    </source>
</evidence>
<dbReference type="PROSITE" id="PS00028">
    <property type="entry name" value="ZINC_FINGER_C2H2_1"/>
    <property type="match status" value="10"/>
</dbReference>
<evidence type="ECO:0000256" key="10">
    <source>
        <dbReference type="ARBA" id="ARBA00023163"/>
    </source>
</evidence>
<feature type="compositionally biased region" description="Acidic residues" evidence="14">
    <location>
        <begin position="541"/>
        <end position="561"/>
    </location>
</feature>
<keyword evidence="9" id="KW-0238">DNA-binding</keyword>
<feature type="domain" description="C2H2-type" evidence="15">
    <location>
        <begin position="313"/>
        <end position="340"/>
    </location>
</feature>
<evidence type="ECO:0000313" key="17">
    <source>
        <dbReference type="RefSeq" id="XP_034096569.1"/>
    </source>
</evidence>
<keyword evidence="6 12" id="KW-0863">Zinc-finger</keyword>
<evidence type="ECO:0000256" key="2">
    <source>
        <dbReference type="ARBA" id="ARBA00004123"/>
    </source>
</evidence>
<keyword evidence="5" id="KW-0677">Repeat</keyword>
<dbReference type="GO" id="GO:0003677">
    <property type="term" value="F:DNA binding"/>
    <property type="evidence" value="ECO:0007669"/>
    <property type="project" value="UniProtKB-KW"/>
</dbReference>
<evidence type="ECO:0000259" key="15">
    <source>
        <dbReference type="PROSITE" id="PS50157"/>
    </source>
</evidence>
<feature type="domain" description="C2H2-type" evidence="15">
    <location>
        <begin position="708"/>
        <end position="735"/>
    </location>
</feature>
<dbReference type="GeneID" id="117562789"/>
<gene>
    <name evidence="17" type="primary">LOC117562789</name>
</gene>
<evidence type="ECO:0000256" key="6">
    <source>
        <dbReference type="ARBA" id="ARBA00022771"/>
    </source>
</evidence>
<dbReference type="FunFam" id="3.30.160.60:FF:001480">
    <property type="entry name" value="Si:cabz01071911.3"/>
    <property type="match status" value="2"/>
</dbReference>
<proteinExistence type="inferred from homology"/>
<feature type="region of interest" description="Disordered" evidence="14">
    <location>
        <begin position="431"/>
        <end position="458"/>
    </location>
</feature>
<dbReference type="InterPro" id="IPR013087">
    <property type="entry name" value="Znf_C2H2_type"/>
</dbReference>
<reference evidence="17" key="1">
    <citation type="submission" date="2025-08" db="UniProtKB">
        <authorList>
            <consortium name="RefSeq"/>
        </authorList>
    </citation>
    <scope>IDENTIFICATION</scope>
</reference>
<keyword evidence="16" id="KW-1185">Reference proteome</keyword>
<feature type="region of interest" description="Disordered" evidence="14">
    <location>
        <begin position="473"/>
        <end position="591"/>
    </location>
</feature>
<dbReference type="Pfam" id="PF00096">
    <property type="entry name" value="zf-C2H2"/>
    <property type="match status" value="10"/>
</dbReference>
<dbReference type="InterPro" id="IPR036236">
    <property type="entry name" value="Znf_C2H2_sf"/>
</dbReference>
<dbReference type="Gene3D" id="3.30.160.60">
    <property type="entry name" value="Classic Zinc Finger"/>
    <property type="match status" value="12"/>
</dbReference>
<feature type="compositionally biased region" description="Basic and acidic residues" evidence="14">
    <location>
        <begin position="240"/>
        <end position="252"/>
    </location>
</feature>
<feature type="domain" description="C2H2-type" evidence="15">
    <location>
        <begin position="341"/>
        <end position="368"/>
    </location>
</feature>
<feature type="coiled-coil region" evidence="13">
    <location>
        <begin position="40"/>
        <end position="70"/>
    </location>
</feature>
<feature type="region of interest" description="Disordered" evidence="14">
    <location>
        <begin position="92"/>
        <end position="252"/>
    </location>
</feature>
<keyword evidence="11" id="KW-0539">Nucleus</keyword>
<feature type="compositionally biased region" description="Acidic residues" evidence="14">
    <location>
        <begin position="202"/>
        <end position="222"/>
    </location>
</feature>
<organism evidence="16 17">
    <name type="scientific">Gymnodraco acuticeps</name>
    <name type="common">Antarctic dragonfish</name>
    <dbReference type="NCBI Taxonomy" id="8218"/>
    <lineage>
        <taxon>Eukaryota</taxon>
        <taxon>Metazoa</taxon>
        <taxon>Chordata</taxon>
        <taxon>Craniata</taxon>
        <taxon>Vertebrata</taxon>
        <taxon>Euteleostomi</taxon>
        <taxon>Actinopterygii</taxon>
        <taxon>Neopterygii</taxon>
        <taxon>Teleostei</taxon>
        <taxon>Neoteleostei</taxon>
        <taxon>Acanthomorphata</taxon>
        <taxon>Eupercaria</taxon>
        <taxon>Perciformes</taxon>
        <taxon>Notothenioidei</taxon>
        <taxon>Bathydraconidae</taxon>
        <taxon>Gymnodraco</taxon>
    </lineage>
</organism>
<keyword evidence="8" id="KW-0805">Transcription regulation</keyword>
<keyword evidence="4" id="KW-0479">Metal-binding</keyword>
<dbReference type="SMART" id="SM00355">
    <property type="entry name" value="ZnF_C2H2"/>
    <property type="match status" value="10"/>
</dbReference>
<evidence type="ECO:0000256" key="9">
    <source>
        <dbReference type="ARBA" id="ARBA00023125"/>
    </source>
</evidence>
<evidence type="ECO:0000256" key="4">
    <source>
        <dbReference type="ARBA" id="ARBA00022723"/>
    </source>
</evidence>
<evidence type="ECO:0000256" key="8">
    <source>
        <dbReference type="ARBA" id="ARBA00023015"/>
    </source>
</evidence>
<sequence length="751" mass="84460">MERETVCLTEFAGTGDLGNMSKVQMLLSLKKQRLTAEEIFALFEKTIAEYEEELSRLKEENKRLQKLLDAVLQPQLRIHRADVQQLVVVKEEVPPDQQEWSTSLDQEDAEPPTHIKQEQEGLRISQEGEQLWELEEADITKSTFTPDPVKSADDKEKPQSSQPHQRQTEHMETEADGDDCRGLEPARNSDPESSLQPKTEDDTGDSSEPDTGDSSESDTEDSADWKETREPASGSNLLKNRHESVSDPQRSAEKKPFSCSVCKKAFSQNIELKLHMRIHTGEKPVSCSVCKKHFSQSGSLKRHMRVHTGEKPFSCSVCTKYFALSGTLDRHMRIHTGVKPYSCSVCKKAFSHSGSLKEHMRIHTGEKPYSCSVCKKAFSRSGILKEHMRIHTGEEIYSCSVCKKAFSRTGSGSQLELFPADVQQLVAVKEEVPPDQQEWSTSLDQEDAEPPTHIKQEQEGLRISQEGEQLQELEEADITKSTFTPDPVKSADDKEKPQSSQPHQRQTEHMETEADGDDCRGPEPARNSDPESSLQPKTEDDTGDPSEPDTGDSSEPDTEDSADWKETREPASGSNLLKNRHESVSDPQRSAEKKPFSCSVCKKAFSQNIELKLHMRIHTGEKPVSCSVCKKHFSQSGSLKRHMRVHTGEKPFSCSVCTKYFALSGTLDRHMRIHTGVKPYSCSVCKKAFSRSGSLKEHMRIHTGEKPYSCSVCKKAFSRSGILKEHMRIHTGEEIYSCSVCKKAFSRSRIL</sequence>
<dbReference type="InterPro" id="IPR050636">
    <property type="entry name" value="C2H2-ZF_domain-containing"/>
</dbReference>
<dbReference type="InParanoid" id="A0A6P8VZB3"/>
<dbReference type="AlphaFoldDB" id="A0A6P8VZB3"/>
<feature type="domain" description="C2H2-type" evidence="15">
    <location>
        <begin position="369"/>
        <end position="396"/>
    </location>
</feature>
<dbReference type="SUPFAM" id="SSF57667">
    <property type="entry name" value="beta-beta-alpha zinc fingers"/>
    <property type="match status" value="6"/>
</dbReference>
<accession>A0A6P8VZB3</accession>
<feature type="domain" description="C2H2-type" evidence="15">
    <location>
        <begin position="680"/>
        <end position="707"/>
    </location>
</feature>
<evidence type="ECO:0000256" key="11">
    <source>
        <dbReference type="ARBA" id="ARBA00023242"/>
    </source>
</evidence>
<evidence type="ECO:0000256" key="5">
    <source>
        <dbReference type="ARBA" id="ARBA00022737"/>
    </source>
</evidence>
<feature type="compositionally biased region" description="Basic and acidic residues" evidence="14">
    <location>
        <begin position="579"/>
        <end position="591"/>
    </location>
</feature>
<keyword evidence="13" id="KW-0175">Coiled coil</keyword>
<dbReference type="PROSITE" id="PS50157">
    <property type="entry name" value="ZINC_FINGER_C2H2_2"/>
    <property type="match status" value="10"/>
</dbReference>
<evidence type="ECO:0000256" key="14">
    <source>
        <dbReference type="SAM" id="MobiDB-lite"/>
    </source>
</evidence>
<feature type="non-terminal residue" evidence="17">
    <location>
        <position position="751"/>
    </location>
</feature>
<comment type="similarity">
    <text evidence="3">Belongs to the krueppel C2H2-type zinc-finger protein family.</text>
</comment>
<dbReference type="PANTHER" id="PTHR47772:SF13">
    <property type="entry name" value="GASTRULA ZINC FINGER PROTEIN XLCGF49.1-LIKE-RELATED"/>
    <property type="match status" value="1"/>
</dbReference>
<feature type="domain" description="C2H2-type" evidence="15">
    <location>
        <begin position="285"/>
        <end position="312"/>
    </location>
</feature>
<feature type="compositionally biased region" description="Basic and acidic residues" evidence="14">
    <location>
        <begin position="166"/>
        <end position="190"/>
    </location>
</feature>